<dbReference type="InterPro" id="IPR006156">
    <property type="entry name" value="Dihydroneopterin_aldolase"/>
</dbReference>
<evidence type="ECO:0000256" key="1">
    <source>
        <dbReference type="ARBA" id="ARBA00001353"/>
    </source>
</evidence>
<evidence type="ECO:0000313" key="9">
    <source>
        <dbReference type="Proteomes" id="UP000199662"/>
    </source>
</evidence>
<dbReference type="InterPro" id="IPR006157">
    <property type="entry name" value="FolB_dom"/>
</dbReference>
<evidence type="ECO:0000313" key="8">
    <source>
        <dbReference type="EMBL" id="SEJ62243.1"/>
    </source>
</evidence>
<accession>A0A1H7A996</accession>
<dbReference type="UniPathway" id="UPA00077">
    <property type="reaction ID" value="UER00154"/>
</dbReference>
<dbReference type="GO" id="GO:0046656">
    <property type="term" value="P:folic acid biosynthetic process"/>
    <property type="evidence" value="ECO:0007669"/>
    <property type="project" value="UniProtKB-UniRule"/>
</dbReference>
<dbReference type="SMART" id="SM00905">
    <property type="entry name" value="FolB"/>
    <property type="match status" value="1"/>
</dbReference>
<dbReference type="EMBL" id="FNZK01000012">
    <property type="protein sequence ID" value="SEJ62243.1"/>
    <property type="molecule type" value="Genomic_DNA"/>
</dbReference>
<gene>
    <name evidence="8" type="ORF">SAMN05660742_11220</name>
</gene>
<dbReference type="Proteomes" id="UP000199662">
    <property type="component" value="Unassembled WGS sequence"/>
</dbReference>
<name>A0A1H7A996_9FIRM</name>
<dbReference type="CDD" id="cd00534">
    <property type="entry name" value="DHNA_DHNTPE"/>
    <property type="match status" value="1"/>
</dbReference>
<organism evidence="8 9">
    <name type="scientific">Propionispira arboris</name>
    <dbReference type="NCBI Taxonomy" id="84035"/>
    <lineage>
        <taxon>Bacteria</taxon>
        <taxon>Bacillati</taxon>
        <taxon>Bacillota</taxon>
        <taxon>Negativicutes</taxon>
        <taxon>Selenomonadales</taxon>
        <taxon>Selenomonadaceae</taxon>
        <taxon>Propionispira</taxon>
    </lineage>
</organism>
<dbReference type="GO" id="GO:0046654">
    <property type="term" value="P:tetrahydrofolate biosynthetic process"/>
    <property type="evidence" value="ECO:0007669"/>
    <property type="project" value="UniProtKB-UniRule"/>
</dbReference>
<dbReference type="AlphaFoldDB" id="A0A1H7A996"/>
<evidence type="ECO:0000256" key="5">
    <source>
        <dbReference type="ARBA" id="ARBA00023239"/>
    </source>
</evidence>
<comment type="pathway">
    <text evidence="2 6">Cofactor biosynthesis; tetrahydrofolate biosynthesis; 2-amino-4-hydroxy-6-hydroxymethyl-7,8-dihydropteridine diphosphate from 7,8-dihydroneopterin triphosphate: step 3/4.</text>
</comment>
<dbReference type="NCBIfam" id="TIGR00526">
    <property type="entry name" value="folB_dom"/>
    <property type="match status" value="1"/>
</dbReference>
<dbReference type="Gene3D" id="3.30.1130.10">
    <property type="match status" value="1"/>
</dbReference>
<dbReference type="PANTHER" id="PTHR42844">
    <property type="entry name" value="DIHYDRONEOPTERIN ALDOLASE 1-RELATED"/>
    <property type="match status" value="1"/>
</dbReference>
<dbReference type="RefSeq" id="WP_091832106.1">
    <property type="nucleotide sequence ID" value="NZ_FNZK01000012.1"/>
</dbReference>
<dbReference type="EC" id="4.1.2.25" evidence="6"/>
<dbReference type="NCBIfam" id="TIGR00525">
    <property type="entry name" value="folB"/>
    <property type="match status" value="1"/>
</dbReference>
<evidence type="ECO:0000259" key="7">
    <source>
        <dbReference type="SMART" id="SM00905"/>
    </source>
</evidence>
<keyword evidence="4 6" id="KW-0289">Folate biosynthesis</keyword>
<comment type="similarity">
    <text evidence="3 6">Belongs to the DHNA family.</text>
</comment>
<dbReference type="SUPFAM" id="SSF55620">
    <property type="entry name" value="Tetrahydrobiopterin biosynthesis enzymes-like"/>
    <property type="match status" value="1"/>
</dbReference>
<dbReference type="Pfam" id="PF02152">
    <property type="entry name" value="FolB"/>
    <property type="match status" value="1"/>
</dbReference>
<dbReference type="GO" id="GO:0004150">
    <property type="term" value="F:dihydroneopterin aldolase activity"/>
    <property type="evidence" value="ECO:0007669"/>
    <property type="project" value="UniProtKB-UniRule"/>
</dbReference>
<proteinExistence type="inferred from homology"/>
<sequence length="120" mass="13986">MTKILMSNLMFYGFHGVYEYEREQGQKFYFDVEMTTENDKASLTDDLKDAVDYASVYQFVKEIVENKRFQLLEALTGHIDDEILKVYSVVRSVTTRVRKPSVPISGPIDFVQVETTRSRK</sequence>
<dbReference type="InterPro" id="IPR043133">
    <property type="entry name" value="GTP-CH-I_C/QueF"/>
</dbReference>
<comment type="function">
    <text evidence="6">Catalyzes the conversion of 7,8-dihydroneopterin to 6-hydroxymethyl-7,8-dihydropterin.</text>
</comment>
<keyword evidence="5 6" id="KW-0456">Lyase</keyword>
<evidence type="ECO:0000256" key="4">
    <source>
        <dbReference type="ARBA" id="ARBA00022909"/>
    </source>
</evidence>
<evidence type="ECO:0000256" key="3">
    <source>
        <dbReference type="ARBA" id="ARBA00005708"/>
    </source>
</evidence>
<comment type="catalytic activity">
    <reaction evidence="1 6">
        <text>7,8-dihydroneopterin = 6-hydroxymethyl-7,8-dihydropterin + glycolaldehyde</text>
        <dbReference type="Rhea" id="RHEA:10540"/>
        <dbReference type="ChEBI" id="CHEBI:17001"/>
        <dbReference type="ChEBI" id="CHEBI:17071"/>
        <dbReference type="ChEBI" id="CHEBI:44841"/>
        <dbReference type="EC" id="4.1.2.25"/>
    </reaction>
</comment>
<evidence type="ECO:0000256" key="2">
    <source>
        <dbReference type="ARBA" id="ARBA00005013"/>
    </source>
</evidence>
<dbReference type="GO" id="GO:0005737">
    <property type="term" value="C:cytoplasm"/>
    <property type="evidence" value="ECO:0007669"/>
    <property type="project" value="TreeGrafter"/>
</dbReference>
<keyword evidence="9" id="KW-1185">Reference proteome</keyword>
<feature type="domain" description="Dihydroneopterin aldolase/epimerase" evidence="7">
    <location>
        <begin position="4"/>
        <end position="117"/>
    </location>
</feature>
<protein>
    <recommendedName>
        <fullName evidence="6">7,8-dihydroneopterin aldolase</fullName>
        <ecNumber evidence="6">4.1.2.25</ecNumber>
    </recommendedName>
</protein>
<evidence type="ECO:0000256" key="6">
    <source>
        <dbReference type="RuleBase" id="RU362079"/>
    </source>
</evidence>
<dbReference type="STRING" id="84035.SAMN05660742_11220"/>
<dbReference type="PANTHER" id="PTHR42844:SF1">
    <property type="entry name" value="DIHYDRONEOPTERIN ALDOLASE 1-RELATED"/>
    <property type="match status" value="1"/>
</dbReference>
<reference evidence="9" key="1">
    <citation type="submission" date="2016-10" db="EMBL/GenBank/DDBJ databases">
        <authorList>
            <person name="Varghese N."/>
            <person name="Submissions S."/>
        </authorList>
    </citation>
    <scope>NUCLEOTIDE SEQUENCE [LARGE SCALE GENOMIC DNA]</scope>
    <source>
        <strain evidence="9">DSM 2179</strain>
    </source>
</reference>